<protein>
    <submittedName>
        <fullName evidence="2">Uncharacterized protein</fullName>
    </submittedName>
</protein>
<feature type="non-terminal residue" evidence="2">
    <location>
        <position position="1"/>
    </location>
</feature>
<accession>A0A8S2ULS8</accession>
<comment type="caution">
    <text evidence="2">The sequence shown here is derived from an EMBL/GenBank/DDBJ whole genome shotgun (WGS) entry which is preliminary data.</text>
</comment>
<evidence type="ECO:0000256" key="1">
    <source>
        <dbReference type="SAM" id="MobiDB-lite"/>
    </source>
</evidence>
<organism evidence="2 3">
    <name type="scientific">Rotaria magnacalcarata</name>
    <dbReference type="NCBI Taxonomy" id="392030"/>
    <lineage>
        <taxon>Eukaryota</taxon>
        <taxon>Metazoa</taxon>
        <taxon>Spiralia</taxon>
        <taxon>Gnathifera</taxon>
        <taxon>Rotifera</taxon>
        <taxon>Eurotatoria</taxon>
        <taxon>Bdelloidea</taxon>
        <taxon>Philodinida</taxon>
        <taxon>Philodinidae</taxon>
        <taxon>Rotaria</taxon>
    </lineage>
</organism>
<evidence type="ECO:0000313" key="3">
    <source>
        <dbReference type="Proteomes" id="UP000681720"/>
    </source>
</evidence>
<proteinExistence type="predicted"/>
<dbReference type="AlphaFoldDB" id="A0A8S2ULS8"/>
<gene>
    <name evidence="2" type="ORF">GIL414_LOCUS27983</name>
</gene>
<sequence>TLKRKRDEANDKTLTRQWRIVLGPPPAFGQTAGQHIKWLTYQKRKWELQNEQRQQPSVTSNNQQLSTKQKPATDGKIDTYIRRAAEHLHTRPWQIVSYEL</sequence>
<name>A0A8S2ULS8_9BILA</name>
<feature type="region of interest" description="Disordered" evidence="1">
    <location>
        <begin position="49"/>
        <end position="76"/>
    </location>
</feature>
<feature type="non-terminal residue" evidence="2">
    <location>
        <position position="100"/>
    </location>
</feature>
<dbReference type="Proteomes" id="UP000681720">
    <property type="component" value="Unassembled WGS sequence"/>
</dbReference>
<evidence type="ECO:0000313" key="2">
    <source>
        <dbReference type="EMBL" id="CAF4351106.1"/>
    </source>
</evidence>
<reference evidence="2" key="1">
    <citation type="submission" date="2021-02" db="EMBL/GenBank/DDBJ databases">
        <authorList>
            <person name="Nowell W R."/>
        </authorList>
    </citation>
    <scope>NUCLEOTIDE SEQUENCE</scope>
</reference>
<dbReference type="EMBL" id="CAJOBJ010046180">
    <property type="protein sequence ID" value="CAF4351106.1"/>
    <property type="molecule type" value="Genomic_DNA"/>
</dbReference>
<feature type="compositionally biased region" description="Polar residues" evidence="1">
    <location>
        <begin position="51"/>
        <end position="70"/>
    </location>
</feature>